<dbReference type="AlphaFoldDB" id="A0AAU8ZJ75"/>
<name>A0AAU8ZJ75_MORMO</name>
<sequence>MLLKTTLGIWISLLLSFPVCAAVLLDGKTLTPALIAGIADGEPIRIAPDSLAAMRRSHEILIKTAGAEQPVYGLTRGVGLNKDKKVTMPATEFNLHLLRAHGGGTGKPLSVRQTRAVMVTRLNMLLAGGSGAHPDLAGMYLRFLNQFITPLVPSAGSVGEADITQLSHIGLAMSGEGDVDYQGKQMKAAEALKTAGIPLFRPSAKDALSVISSNAVSSAMAALALYDAARLTDLSFAVYALALEALNGNIHPFTTEVLQQRPYPAVAESGQILRLLLRGSSLSEPDPDRRLQDPLSFRSALFFLADLRDSYRRAYRRLLIQLNSADDNPVVIPPGKNYPAGAVIPSANFEPLPWVTAFEQFSLSVARYSLLCAQQLIVLNTPAFTGLSRFLATEETVHAFGAIEKDMVTLALHNKSLAMPLSLDYLPVAGGIEDIATRAPAVTQHLQQQIDNCYELLSILLIHSAQAIDLRRQQNPHFRLAQHTASLYDVIRASAAFMQSDKAIRPDVQTLAGILRDHHNDIIRSLYAIHQYPHHQRGCDRRTKTKTD</sequence>
<evidence type="ECO:0000313" key="2">
    <source>
        <dbReference type="Proteomes" id="UP000244682"/>
    </source>
</evidence>
<dbReference type="PANTHER" id="PTHR10362">
    <property type="entry name" value="HISTIDINE AMMONIA-LYASE"/>
    <property type="match status" value="1"/>
</dbReference>
<organism evidence="1 2">
    <name type="scientific">Morganella morganii</name>
    <name type="common">Proteus morganii</name>
    <dbReference type="NCBI Taxonomy" id="582"/>
    <lineage>
        <taxon>Bacteria</taxon>
        <taxon>Pseudomonadati</taxon>
        <taxon>Pseudomonadota</taxon>
        <taxon>Gammaproteobacteria</taxon>
        <taxon>Enterobacterales</taxon>
        <taxon>Morganellaceae</taxon>
        <taxon>Morganella</taxon>
    </lineage>
</organism>
<dbReference type="InterPro" id="IPR024083">
    <property type="entry name" value="Fumarase/histidase_N"/>
</dbReference>
<dbReference type="InterPro" id="IPR001106">
    <property type="entry name" value="Aromatic_Lyase"/>
</dbReference>
<dbReference type="Proteomes" id="UP000244682">
    <property type="component" value="Chromosome"/>
</dbReference>
<keyword evidence="1" id="KW-0813">Transport</keyword>
<protein>
    <submittedName>
        <fullName evidence="1">Sugar transporter</fullName>
    </submittedName>
</protein>
<dbReference type="Pfam" id="PF00221">
    <property type="entry name" value="Lyase_aromatic"/>
    <property type="match status" value="1"/>
</dbReference>
<dbReference type="SUPFAM" id="SSF48557">
    <property type="entry name" value="L-aspartase-like"/>
    <property type="match status" value="1"/>
</dbReference>
<dbReference type="EMBL" id="CP028956">
    <property type="protein sequence ID" value="AWC93028.1"/>
    <property type="molecule type" value="Genomic_DNA"/>
</dbReference>
<evidence type="ECO:0000313" key="1">
    <source>
        <dbReference type="EMBL" id="AWC93028.1"/>
    </source>
</evidence>
<keyword evidence="1" id="KW-0762">Sugar transport</keyword>
<dbReference type="GO" id="GO:0016841">
    <property type="term" value="F:ammonia-lyase activity"/>
    <property type="evidence" value="ECO:0007669"/>
    <property type="project" value="UniProtKB-ARBA"/>
</dbReference>
<accession>A0AAU8ZJ75</accession>
<proteinExistence type="predicted"/>
<dbReference type="Gene3D" id="1.20.200.10">
    <property type="entry name" value="Fumarase/aspartase (Central domain)"/>
    <property type="match status" value="1"/>
</dbReference>
<gene>
    <name evidence="1" type="ORF">AM380_04950</name>
</gene>
<reference evidence="1 2" key="1">
    <citation type="submission" date="2018-04" db="EMBL/GenBank/DDBJ databases">
        <title>Whole genome sequencing of Morganella morganii AR_0133.</title>
        <authorList>
            <person name="Conlan S."/>
            <person name="Thomas P.J."/>
            <person name="Mullikin J."/>
            <person name="Frank K.M."/>
            <person name="Segre J.A."/>
        </authorList>
    </citation>
    <scope>NUCLEOTIDE SEQUENCE [LARGE SCALE GENOMIC DNA]</scope>
    <source>
        <strain evidence="1 2">AR_0133</strain>
    </source>
</reference>
<dbReference type="InterPro" id="IPR008948">
    <property type="entry name" value="L-Aspartase-like"/>
</dbReference>
<dbReference type="Gene3D" id="1.10.275.10">
    <property type="entry name" value="Fumarase/aspartase (N-terminal domain)"/>
    <property type="match status" value="1"/>
</dbReference>
<dbReference type="CDD" id="cd00332">
    <property type="entry name" value="PAL-HAL"/>
    <property type="match status" value="1"/>
</dbReference>